<protein>
    <recommendedName>
        <fullName evidence="5">Replication factor C subunit 5</fullName>
    </recommendedName>
</protein>
<dbReference type="FunFam" id="1.10.8.60:FF:000030">
    <property type="entry name" value="replication factor C subunit 3"/>
    <property type="match status" value="1"/>
</dbReference>
<name>A0A0W4ZJD6_PNEC8</name>
<dbReference type="GO" id="GO:0003689">
    <property type="term" value="F:DNA clamp loader activity"/>
    <property type="evidence" value="ECO:0007669"/>
    <property type="project" value="TreeGrafter"/>
</dbReference>
<keyword evidence="4" id="KW-0539">Nucleus</keyword>
<dbReference type="Gene3D" id="1.10.8.60">
    <property type="match status" value="1"/>
</dbReference>
<dbReference type="Pfam" id="PF13177">
    <property type="entry name" value="DNA_pol3_delta2"/>
    <property type="match status" value="1"/>
</dbReference>
<reference evidence="8" key="1">
    <citation type="journal article" date="2016" name="Nat. Commun.">
        <title>Genome analysis of three Pneumocystis species reveals adaptation mechanisms to life exclusively in mammalian hosts.</title>
        <authorList>
            <person name="Ma L."/>
            <person name="Chen Z."/>
            <person name="Huang D.W."/>
            <person name="Kutty G."/>
            <person name="Ishihara M."/>
            <person name="Wang H."/>
            <person name="Abouelleil A."/>
            <person name="Bishop L."/>
            <person name="Davey E."/>
            <person name="Deng R."/>
            <person name="Deng X."/>
            <person name="Fan L."/>
            <person name="Fantoni G."/>
            <person name="Fitzgerald M."/>
            <person name="Gogineni E."/>
            <person name="Goldberg J.M."/>
            <person name="Handley G."/>
            <person name="Hu X."/>
            <person name="Huber C."/>
            <person name="Jiao X."/>
            <person name="Jones K."/>
            <person name="Levin J.Z."/>
            <person name="Liu Y."/>
            <person name="Macdonald P."/>
            <person name="Melnikov A."/>
            <person name="Raley C."/>
            <person name="Sassi M."/>
            <person name="Sherman B.T."/>
            <person name="Song X."/>
            <person name="Sykes S."/>
            <person name="Tran B."/>
            <person name="Walsh L."/>
            <person name="Xia Y."/>
            <person name="Yang J."/>
            <person name="Young S."/>
            <person name="Zeng Q."/>
            <person name="Zheng X."/>
            <person name="Stephens R."/>
            <person name="Nusbaum C."/>
            <person name="Birren B.W."/>
            <person name="Azadi P."/>
            <person name="Lempicki R.A."/>
            <person name="Cuomo C.A."/>
            <person name="Kovacs J.A."/>
        </authorList>
    </citation>
    <scope>NUCLEOTIDE SEQUENCE [LARGE SCALE GENOMIC DNA]</scope>
    <source>
        <strain evidence="8">B80</strain>
    </source>
</reference>
<dbReference type="Gene3D" id="3.40.50.300">
    <property type="entry name" value="P-loop containing nucleotide triphosphate hydrolases"/>
    <property type="match status" value="1"/>
</dbReference>
<dbReference type="CDD" id="cd00009">
    <property type="entry name" value="AAA"/>
    <property type="match status" value="1"/>
</dbReference>
<evidence type="ECO:0000313" key="8">
    <source>
        <dbReference type="Proteomes" id="UP000054454"/>
    </source>
</evidence>
<comment type="caution">
    <text evidence="7">The sequence shown here is derived from an EMBL/GenBank/DDBJ whole genome shotgun (WGS) entry which is preliminary data.</text>
</comment>
<sequence>MALFIDKYRPKTLDHMNFHEKLTRTLKALAKSSDFPHLLVYGPHGSGKKTRVLATLREIYGPGIEKLKLDQKTILTPSNKKVKINIISSNYHIEFTPSDAGIYDKTVIQDLLKEIAQTRQVDVSAKQRFKVVIINEADHLTSEAQAALRRTMEKYYPNLRLILITSSTSKIMAPIQSRCFLIRISAPKLEDIIVVLKHIGSKEHFSIPDVLCSKIASDSKRNLRRALLMLEALYAKNTNLTEDLTIPMPDWEIYISQIADSIIQEQTPSRILQVRGKLYELITHCIPPSLILEVLTFNLISKIDNALKPEIIEWATFYEHRLQLGNKAIFHLEAFVSKFMRIHSSHYNDFN</sequence>
<dbReference type="Pfam" id="PF21960">
    <property type="entry name" value="RCF1-5-like_lid"/>
    <property type="match status" value="1"/>
</dbReference>
<dbReference type="FunFam" id="1.20.272.10:FF:000002">
    <property type="entry name" value="Replication factor C subunit 3"/>
    <property type="match status" value="1"/>
</dbReference>
<dbReference type="EMBL" id="LFVZ01000007">
    <property type="protein sequence ID" value="KTW28479.1"/>
    <property type="molecule type" value="Genomic_DNA"/>
</dbReference>
<dbReference type="GO" id="GO:0070914">
    <property type="term" value="P:UV-damage excision repair"/>
    <property type="evidence" value="ECO:0007669"/>
    <property type="project" value="EnsemblFungi"/>
</dbReference>
<dbReference type="AlphaFoldDB" id="A0A0W4ZJD6"/>
<dbReference type="RefSeq" id="XP_018226022.1">
    <property type="nucleotide sequence ID" value="XM_018370307.1"/>
</dbReference>
<dbReference type="GO" id="GO:0005663">
    <property type="term" value="C:DNA replication factor C complex"/>
    <property type="evidence" value="ECO:0007669"/>
    <property type="project" value="TreeGrafter"/>
</dbReference>
<dbReference type="GeneID" id="28936510"/>
<evidence type="ECO:0000256" key="1">
    <source>
        <dbReference type="ARBA" id="ARBA00004123"/>
    </source>
</evidence>
<dbReference type="Pfam" id="PF22534">
    <property type="entry name" value="RFC_C"/>
    <property type="match status" value="1"/>
</dbReference>
<dbReference type="FunFam" id="3.40.50.300:FF:000136">
    <property type="entry name" value="Replication factor C subunit 5"/>
    <property type="match status" value="1"/>
</dbReference>
<evidence type="ECO:0000256" key="5">
    <source>
        <dbReference type="ARBA" id="ARBA00070185"/>
    </source>
</evidence>
<evidence type="ECO:0000313" key="7">
    <source>
        <dbReference type="EMBL" id="KTW28479.1"/>
    </source>
</evidence>
<dbReference type="GO" id="GO:0031389">
    <property type="term" value="C:Rad17 RFC-like complex"/>
    <property type="evidence" value="ECO:0007669"/>
    <property type="project" value="TreeGrafter"/>
</dbReference>
<dbReference type="InterPro" id="IPR027417">
    <property type="entry name" value="P-loop_NTPase"/>
</dbReference>
<dbReference type="GO" id="GO:0003677">
    <property type="term" value="F:DNA binding"/>
    <property type="evidence" value="ECO:0007669"/>
    <property type="project" value="InterPro"/>
</dbReference>
<dbReference type="SUPFAM" id="SSF52540">
    <property type="entry name" value="P-loop containing nucleoside triphosphate hydrolases"/>
    <property type="match status" value="1"/>
</dbReference>
<keyword evidence="3" id="KW-0235">DNA replication</keyword>
<evidence type="ECO:0000256" key="2">
    <source>
        <dbReference type="ARBA" id="ARBA00005378"/>
    </source>
</evidence>
<dbReference type="OrthoDB" id="761538at2759"/>
<dbReference type="SUPFAM" id="SSF48019">
    <property type="entry name" value="post-AAA+ oligomerization domain-like"/>
    <property type="match status" value="1"/>
</dbReference>
<dbReference type="GO" id="GO:0031391">
    <property type="term" value="C:Elg1 RFC-like complex"/>
    <property type="evidence" value="ECO:0007669"/>
    <property type="project" value="EnsemblFungi"/>
</dbReference>
<dbReference type="GO" id="GO:0031390">
    <property type="term" value="C:Ctf18 RFC-like complex"/>
    <property type="evidence" value="ECO:0007669"/>
    <property type="project" value="TreeGrafter"/>
</dbReference>
<comment type="similarity">
    <text evidence="2">Belongs to the activator 1 small subunits family.</text>
</comment>
<dbReference type="InterPro" id="IPR008921">
    <property type="entry name" value="DNA_pol3_clamp-load_cplx_C"/>
</dbReference>
<gene>
    <name evidence="7" type="ORF">T552_01739</name>
</gene>
<dbReference type="InterPro" id="IPR050238">
    <property type="entry name" value="DNA_Rep/Repair_Clamp_Loader"/>
</dbReference>
<organism evidence="7 8">
    <name type="scientific">Pneumocystis carinii (strain B80)</name>
    <name type="common">Rat pneumocystis pneumonia agent</name>
    <name type="synonym">Pneumocystis carinii f. sp. carinii</name>
    <dbReference type="NCBI Taxonomy" id="1408658"/>
    <lineage>
        <taxon>Eukaryota</taxon>
        <taxon>Fungi</taxon>
        <taxon>Dikarya</taxon>
        <taxon>Ascomycota</taxon>
        <taxon>Taphrinomycotina</taxon>
        <taxon>Pneumocystomycetes</taxon>
        <taxon>Pneumocystaceae</taxon>
        <taxon>Pneumocystis</taxon>
    </lineage>
</organism>
<keyword evidence="8" id="KW-1185">Reference proteome</keyword>
<dbReference type="PANTHER" id="PTHR11669">
    <property type="entry name" value="REPLICATION FACTOR C / DNA POLYMERASE III GAMMA-TAU SUBUNIT"/>
    <property type="match status" value="1"/>
</dbReference>
<dbReference type="GO" id="GO:1902983">
    <property type="term" value="P:DNA strand elongation involved in mitotic DNA replication"/>
    <property type="evidence" value="ECO:0007669"/>
    <property type="project" value="EnsemblFungi"/>
</dbReference>
<accession>A0A0W4ZJD6</accession>
<dbReference type="InterPro" id="IPR003593">
    <property type="entry name" value="AAA+_ATPase"/>
</dbReference>
<comment type="subcellular location">
    <subcellularLocation>
        <location evidence="1">Nucleus</location>
    </subcellularLocation>
</comment>
<dbReference type="VEuPathDB" id="FungiDB:T552_01739"/>
<dbReference type="Gene3D" id="1.20.272.10">
    <property type="match status" value="1"/>
</dbReference>
<dbReference type="PANTHER" id="PTHR11669:SF1">
    <property type="entry name" value="REPLICATION FACTOR C SUBUNIT 3"/>
    <property type="match status" value="1"/>
</dbReference>
<evidence type="ECO:0000259" key="6">
    <source>
        <dbReference type="SMART" id="SM00382"/>
    </source>
</evidence>
<feature type="domain" description="AAA+ ATPase" evidence="6">
    <location>
        <begin position="34"/>
        <end position="190"/>
    </location>
</feature>
<evidence type="ECO:0000256" key="3">
    <source>
        <dbReference type="ARBA" id="ARBA00022705"/>
    </source>
</evidence>
<proteinExistence type="inferred from homology"/>
<dbReference type="Proteomes" id="UP000054454">
    <property type="component" value="Unassembled WGS sequence"/>
</dbReference>
<evidence type="ECO:0000256" key="4">
    <source>
        <dbReference type="ARBA" id="ARBA00023242"/>
    </source>
</evidence>
<dbReference type="SMART" id="SM00382">
    <property type="entry name" value="AAA"/>
    <property type="match status" value="1"/>
</dbReference>